<organism evidence="2 3">
    <name type="scientific">Ascodesmis nigricans</name>
    <dbReference type="NCBI Taxonomy" id="341454"/>
    <lineage>
        <taxon>Eukaryota</taxon>
        <taxon>Fungi</taxon>
        <taxon>Dikarya</taxon>
        <taxon>Ascomycota</taxon>
        <taxon>Pezizomycotina</taxon>
        <taxon>Pezizomycetes</taxon>
        <taxon>Pezizales</taxon>
        <taxon>Ascodesmidaceae</taxon>
        <taxon>Ascodesmis</taxon>
    </lineage>
</organism>
<dbReference type="AlphaFoldDB" id="A0A4V6RHC9"/>
<keyword evidence="1" id="KW-0732">Signal</keyword>
<proteinExistence type="predicted"/>
<evidence type="ECO:0000313" key="3">
    <source>
        <dbReference type="Proteomes" id="UP000298138"/>
    </source>
</evidence>
<sequence length="181" mass="19344">MFAVHPRAPLLHLLATICACATSESTAYNPTLATSTISTASATSSSSRGCGCGQSPTGALTTKPIETYSNVRGNWVGNENEGWWFIEVKEEEEEDPEEVARFMERWRVVSILFEYMVNRLDKEAALTSEKYAETTINGVPTRVPHLWTPRATGIGADGPTVPRGAVVLGVGVGLAIAMGGA</sequence>
<feature type="signal peptide" evidence="1">
    <location>
        <begin position="1"/>
        <end position="27"/>
    </location>
</feature>
<gene>
    <name evidence="2" type="ORF">EX30DRAFT_121637</name>
</gene>
<dbReference type="Proteomes" id="UP000298138">
    <property type="component" value="Unassembled WGS sequence"/>
</dbReference>
<accession>A0A4V6RHC9</accession>
<dbReference type="EMBL" id="ML220135">
    <property type="protein sequence ID" value="TGZ79034.1"/>
    <property type="molecule type" value="Genomic_DNA"/>
</dbReference>
<dbReference type="PROSITE" id="PS51257">
    <property type="entry name" value="PROKAR_LIPOPROTEIN"/>
    <property type="match status" value="1"/>
</dbReference>
<keyword evidence="3" id="KW-1185">Reference proteome</keyword>
<feature type="chain" id="PRO_5020421884" evidence="1">
    <location>
        <begin position="28"/>
        <end position="181"/>
    </location>
</feature>
<dbReference type="InParanoid" id="A0A4V6RHC9"/>
<evidence type="ECO:0000313" key="2">
    <source>
        <dbReference type="EMBL" id="TGZ79034.1"/>
    </source>
</evidence>
<protein>
    <submittedName>
        <fullName evidence="2">Uncharacterized protein</fullName>
    </submittedName>
</protein>
<evidence type="ECO:0000256" key="1">
    <source>
        <dbReference type="SAM" id="SignalP"/>
    </source>
</evidence>
<name>A0A4V6RHC9_9PEZI</name>
<reference evidence="2 3" key="1">
    <citation type="submission" date="2019-04" db="EMBL/GenBank/DDBJ databases">
        <title>Comparative genomics and transcriptomics to analyze fruiting body development in filamentous ascomycetes.</title>
        <authorList>
            <consortium name="DOE Joint Genome Institute"/>
            <person name="Lutkenhaus R."/>
            <person name="Traeger S."/>
            <person name="Breuer J."/>
            <person name="Kuo A."/>
            <person name="Lipzen A."/>
            <person name="Pangilinan J."/>
            <person name="Dilworth D."/>
            <person name="Sandor L."/>
            <person name="Poggeler S."/>
            <person name="Barry K."/>
            <person name="Grigoriev I.V."/>
            <person name="Nowrousian M."/>
        </authorList>
    </citation>
    <scope>NUCLEOTIDE SEQUENCE [LARGE SCALE GENOMIC DNA]</scope>
    <source>
        <strain evidence="2 3">CBS 389.68</strain>
    </source>
</reference>